<comment type="caution">
    <text evidence="1">The sequence shown here is derived from an EMBL/GenBank/DDBJ whole genome shotgun (WGS) entry which is preliminary data.</text>
</comment>
<sequence>MPVLPLWDSVSRLDQFKATASGHRRPGQESPAWGHAVEAAVGTAPPLAAADAVVVDIDEEIVVCVCFSVSRLPPSTTAITITIHTEILDGPVSLAVSLVTDTHHADVLVKVGAASAAVTSLVHAATI</sequence>
<dbReference type="Proteomes" id="UP001444661">
    <property type="component" value="Unassembled WGS sequence"/>
</dbReference>
<proteinExistence type="predicted"/>
<organism evidence="1 2">
    <name type="scientific">Apiospora rasikravindrae</name>
    <dbReference type="NCBI Taxonomy" id="990691"/>
    <lineage>
        <taxon>Eukaryota</taxon>
        <taxon>Fungi</taxon>
        <taxon>Dikarya</taxon>
        <taxon>Ascomycota</taxon>
        <taxon>Pezizomycotina</taxon>
        <taxon>Sordariomycetes</taxon>
        <taxon>Xylariomycetidae</taxon>
        <taxon>Amphisphaeriales</taxon>
        <taxon>Apiosporaceae</taxon>
        <taxon>Apiospora</taxon>
    </lineage>
</organism>
<reference evidence="1 2" key="1">
    <citation type="submission" date="2023-01" db="EMBL/GenBank/DDBJ databases">
        <title>Analysis of 21 Apiospora genomes using comparative genomics revels a genus with tremendous synthesis potential of carbohydrate active enzymes and secondary metabolites.</title>
        <authorList>
            <person name="Sorensen T."/>
        </authorList>
    </citation>
    <scope>NUCLEOTIDE SEQUENCE [LARGE SCALE GENOMIC DNA]</scope>
    <source>
        <strain evidence="1 2">CBS 33761</strain>
    </source>
</reference>
<keyword evidence="2" id="KW-1185">Reference proteome</keyword>
<accession>A0ABR1T2E4</accession>
<name>A0ABR1T2E4_9PEZI</name>
<evidence type="ECO:0000313" key="2">
    <source>
        <dbReference type="Proteomes" id="UP001444661"/>
    </source>
</evidence>
<protein>
    <submittedName>
        <fullName evidence="1">Uncharacterized protein</fullName>
    </submittedName>
</protein>
<evidence type="ECO:0000313" key="1">
    <source>
        <dbReference type="EMBL" id="KAK8040115.1"/>
    </source>
</evidence>
<gene>
    <name evidence="1" type="ORF">PG993_008526</name>
</gene>
<dbReference type="EMBL" id="JAQQWK010000006">
    <property type="protein sequence ID" value="KAK8040115.1"/>
    <property type="molecule type" value="Genomic_DNA"/>
</dbReference>